<protein>
    <submittedName>
        <fullName evidence="2">3907_t:CDS:1</fullName>
    </submittedName>
</protein>
<proteinExistence type="predicted"/>
<dbReference type="EMBL" id="CAJVPK010000400">
    <property type="protein sequence ID" value="CAG8505200.1"/>
    <property type="molecule type" value="Genomic_DNA"/>
</dbReference>
<evidence type="ECO:0000256" key="1">
    <source>
        <dbReference type="SAM" id="Phobius"/>
    </source>
</evidence>
<feature type="transmembrane region" description="Helical" evidence="1">
    <location>
        <begin position="33"/>
        <end position="55"/>
    </location>
</feature>
<evidence type="ECO:0000313" key="3">
    <source>
        <dbReference type="Proteomes" id="UP000789706"/>
    </source>
</evidence>
<organism evidence="2 3">
    <name type="scientific">Diversispora eburnea</name>
    <dbReference type="NCBI Taxonomy" id="1213867"/>
    <lineage>
        <taxon>Eukaryota</taxon>
        <taxon>Fungi</taxon>
        <taxon>Fungi incertae sedis</taxon>
        <taxon>Mucoromycota</taxon>
        <taxon>Glomeromycotina</taxon>
        <taxon>Glomeromycetes</taxon>
        <taxon>Diversisporales</taxon>
        <taxon>Diversisporaceae</taxon>
        <taxon>Diversispora</taxon>
    </lineage>
</organism>
<comment type="caution">
    <text evidence="2">The sequence shown here is derived from an EMBL/GenBank/DDBJ whole genome shotgun (WGS) entry which is preliminary data.</text>
</comment>
<dbReference type="Proteomes" id="UP000789706">
    <property type="component" value="Unassembled WGS sequence"/>
</dbReference>
<name>A0A9N8ZRW7_9GLOM</name>
<sequence length="533" mass="62194">MLEILEIYQKCTNTLVTPTPISSDSDPSHDEPMLYVILFFIVIGFFGGICWIFCCGTCVGRDFLKFCCGELYKNINDCDNFGNSFNNNFDDNNRGRNYKYKSTARDEEEWEMLEEMRSTDPLMDAKFHPLRRIVLKSGLKLGQISKLLLFLDNNKRKATKVEELEKSLKTFSEWFPKTSCIFRKFEKSSIPPPGVLTPYNSELLELLDEPKITKEHYKVKQVKTENDQGDGDELPKYENVKNDLLLERGSSIKGTMERQLTEYQYVCQHLTDNTLVAKNFYSKDRKMKEKITTEATLNMANKRLDLATEIIHKNVFDHLEKEENNENENDEQNEAKSSILPIKVYNNSKIHKLKRKMKKASKYVWRRKLLKPGNLKFISNLTYIEQDTTEVFEIVNRIRLVSYLKEFSDCQGLASLERKWPTFLPSDILDKRLRYILWAFELIKWYCAMAGWYFSQGDEKTMDQNTVSISTSWDSGFGNYHEVENKNNREDLDVLLKGFSTMSAMQALTLPEEAKKRIGDLEFFGIRGIGNHF</sequence>
<gene>
    <name evidence="2" type="ORF">DEBURN_LOCUS4886</name>
</gene>
<keyword evidence="3" id="KW-1185">Reference proteome</keyword>
<reference evidence="2" key="1">
    <citation type="submission" date="2021-06" db="EMBL/GenBank/DDBJ databases">
        <authorList>
            <person name="Kallberg Y."/>
            <person name="Tangrot J."/>
            <person name="Rosling A."/>
        </authorList>
    </citation>
    <scope>NUCLEOTIDE SEQUENCE</scope>
    <source>
        <strain evidence="2">AZ414A</strain>
    </source>
</reference>
<keyword evidence="1" id="KW-0472">Membrane</keyword>
<accession>A0A9N8ZRW7</accession>
<evidence type="ECO:0000313" key="2">
    <source>
        <dbReference type="EMBL" id="CAG8505200.1"/>
    </source>
</evidence>
<dbReference type="OrthoDB" id="2372242at2759"/>
<keyword evidence="1" id="KW-0812">Transmembrane</keyword>
<dbReference type="AlphaFoldDB" id="A0A9N8ZRW7"/>
<keyword evidence="1" id="KW-1133">Transmembrane helix</keyword>